<feature type="transmembrane region" description="Helical" evidence="7">
    <location>
        <begin position="321"/>
        <end position="339"/>
    </location>
</feature>
<geneLocation type="plasmid" evidence="9 10">
    <name>IRBL74_p</name>
</geneLocation>
<evidence type="ECO:0000256" key="2">
    <source>
        <dbReference type="ARBA" id="ARBA00022475"/>
    </source>
</evidence>
<feature type="transmembrane region" description="Helical" evidence="7">
    <location>
        <begin position="374"/>
        <end position="394"/>
    </location>
</feature>
<name>U4Q8H2_9HYPH</name>
<accession>U4Q8H2</accession>
<dbReference type="AlphaFoldDB" id="U4Q8H2"/>
<keyword evidence="2" id="KW-1003">Cell membrane</keyword>
<dbReference type="EMBL" id="HG518324">
    <property type="protein sequence ID" value="CDI12322.1"/>
    <property type="molecule type" value="Genomic_DNA"/>
</dbReference>
<organism evidence="9 10">
    <name type="scientific">Agrobacterium pusense</name>
    <dbReference type="NCBI Taxonomy" id="648995"/>
    <lineage>
        <taxon>Bacteria</taxon>
        <taxon>Pseudomonadati</taxon>
        <taxon>Pseudomonadota</taxon>
        <taxon>Alphaproteobacteria</taxon>
        <taxon>Hyphomicrobiales</taxon>
        <taxon>Rhizobiaceae</taxon>
        <taxon>Rhizobium/Agrobacterium group</taxon>
        <taxon>Agrobacterium</taxon>
    </lineage>
</organism>
<feature type="transmembrane region" description="Helical" evidence="7">
    <location>
        <begin position="174"/>
        <end position="199"/>
    </location>
</feature>
<comment type="function">
    <text evidence="7">Part of the tripartite ATP-independent periplasmic (TRAP) transport system.</text>
</comment>
<evidence type="ECO:0000313" key="9">
    <source>
        <dbReference type="EMBL" id="CDI12322.1"/>
    </source>
</evidence>
<feature type="transmembrane region" description="Helical" evidence="7">
    <location>
        <begin position="280"/>
        <end position="301"/>
    </location>
</feature>
<dbReference type="KEGG" id="rir:BN877_p0607"/>
<dbReference type="InterPro" id="IPR004681">
    <property type="entry name" value="TRAP_DctM"/>
</dbReference>
<reference evidence="9 10" key="1">
    <citation type="journal article" date="2013" name="Genome Announc.">
        <title>Complete Genome Sequence of the Sesbania Symbiont and Rice Growth-Promoting Endophyte Rhizobium sp. Strain IRBG74.</title>
        <authorList>
            <person name="Crook M.B."/>
            <person name="Mitra S."/>
            <person name="Ane J.M."/>
            <person name="Sadowsky M.J."/>
            <person name="Gyaneshwar P."/>
        </authorList>
    </citation>
    <scope>NUCLEOTIDE SEQUENCE [LARGE SCALE GENOMIC DNA]</scope>
    <source>
        <strain evidence="9 10">IRBG74</strain>
        <plasmid evidence="10">IRBL74_p</plasmid>
    </source>
</reference>
<dbReference type="PIRSF" id="PIRSF006066">
    <property type="entry name" value="HI0050"/>
    <property type="match status" value="1"/>
</dbReference>
<feature type="transmembrane region" description="Helical" evidence="7">
    <location>
        <begin position="142"/>
        <end position="168"/>
    </location>
</feature>
<keyword evidence="3 7" id="KW-0997">Cell inner membrane</keyword>
<evidence type="ECO:0000256" key="5">
    <source>
        <dbReference type="ARBA" id="ARBA00022989"/>
    </source>
</evidence>
<comment type="similarity">
    <text evidence="7">Belongs to the TRAP transporter large permease family.</text>
</comment>
<evidence type="ECO:0000256" key="3">
    <source>
        <dbReference type="ARBA" id="ARBA00022519"/>
    </source>
</evidence>
<sequence>MGAQMSFTSYLPLFLLFGLFILRVPVALSLIGAAAFYFVFVNSLMPTDTMVTNLMANTEAFSYLAIPLFTCAGVIFNYSGITEKILKLSNVLVGHYTGGMAQVNVLVNMLLGGPSGSANADAAMTTKMIVPEMTRLGYDKGFSTVVTAASSCIAPIIPPGIILILYALVADVSITRIFFAGYLPGLLIYVAIAITVAIISKKRAYKPSRDSRASWREIGIQALDSSWALFLPIVILGGLRYGLFTPTEAGAVCVIYAILVGAFVYRRLRWADAAKILMESALATAGVMFLICAATVFSAYLTWEGIPGMVATALTSSISDPLLMLLVINLILLLVGAFFEGGSAMILMAPLFVPVILGMGIDPVHFGIIMSINLTIAGFTPPVGTMMFITISIAKVKIGHYIRESWPFLFALLAVLFLVTYVPWISLVVPQMFL</sequence>
<dbReference type="InterPro" id="IPR010656">
    <property type="entry name" value="DctM"/>
</dbReference>
<keyword evidence="5 7" id="KW-1133">Transmembrane helix</keyword>
<comment type="subunit">
    <text evidence="7">The complex comprises the extracytoplasmic solute receptor protein and the two transmembrane proteins.</text>
</comment>
<dbReference type="PANTHER" id="PTHR33362:SF4">
    <property type="entry name" value="2,3-DIKETO-L-GULONATE TRAP TRANSPORTER LARGE PERMEASE PROTEIN YIAN"/>
    <property type="match status" value="1"/>
</dbReference>
<dbReference type="Pfam" id="PF06808">
    <property type="entry name" value="DctM"/>
    <property type="match status" value="1"/>
</dbReference>
<comment type="subcellular location">
    <subcellularLocation>
        <location evidence="1 7">Cell inner membrane</location>
        <topology evidence="1 7">Multi-pass membrane protein</topology>
    </subcellularLocation>
</comment>
<dbReference type="GO" id="GO:0022857">
    <property type="term" value="F:transmembrane transporter activity"/>
    <property type="evidence" value="ECO:0007669"/>
    <property type="project" value="UniProtKB-UniRule"/>
</dbReference>
<protein>
    <recommendedName>
        <fullName evidence="7">TRAP transporter large permease protein</fullName>
    </recommendedName>
</protein>
<evidence type="ECO:0000313" key="10">
    <source>
        <dbReference type="Proteomes" id="UP000016944"/>
    </source>
</evidence>
<dbReference type="GO" id="GO:0005886">
    <property type="term" value="C:plasma membrane"/>
    <property type="evidence" value="ECO:0007669"/>
    <property type="project" value="UniProtKB-SubCell"/>
</dbReference>
<dbReference type="PATRIC" id="fig|424182.3.peg.5292"/>
<dbReference type="RefSeq" id="WP_022557612.1">
    <property type="nucleotide sequence ID" value="NZ_JBHDLL010000013.1"/>
</dbReference>
<keyword evidence="4 7" id="KW-0812">Transmembrane</keyword>
<evidence type="ECO:0000256" key="7">
    <source>
        <dbReference type="RuleBase" id="RU369079"/>
    </source>
</evidence>
<proteinExistence type="inferred from homology"/>
<evidence type="ECO:0000256" key="1">
    <source>
        <dbReference type="ARBA" id="ARBA00004429"/>
    </source>
</evidence>
<dbReference type="PANTHER" id="PTHR33362">
    <property type="entry name" value="SIALIC ACID TRAP TRANSPORTER PERMEASE PROTEIN SIAT-RELATED"/>
    <property type="match status" value="1"/>
</dbReference>
<keyword evidence="9" id="KW-0614">Plasmid</keyword>
<dbReference type="NCBIfam" id="TIGR00786">
    <property type="entry name" value="dctM"/>
    <property type="match status" value="1"/>
</dbReference>
<feature type="transmembrane region" description="Helical" evidence="7">
    <location>
        <begin position="60"/>
        <end position="78"/>
    </location>
</feature>
<keyword evidence="7" id="KW-0813">Transport</keyword>
<keyword evidence="6 7" id="KW-0472">Membrane</keyword>
<feature type="transmembrane region" description="Helical" evidence="7">
    <location>
        <begin position="220"/>
        <end position="243"/>
    </location>
</feature>
<feature type="transmembrane region" description="Helical" evidence="7">
    <location>
        <begin position="346"/>
        <end position="368"/>
    </location>
</feature>
<evidence type="ECO:0000256" key="4">
    <source>
        <dbReference type="ARBA" id="ARBA00022692"/>
    </source>
</evidence>
<dbReference type="HOGENOM" id="CLU_019824_4_1_5"/>
<evidence type="ECO:0000259" key="8">
    <source>
        <dbReference type="Pfam" id="PF06808"/>
    </source>
</evidence>
<feature type="domain" description="TRAP C4-dicarboxylate transport system permease DctM subunit" evidence="8">
    <location>
        <begin position="14"/>
        <end position="425"/>
    </location>
</feature>
<gene>
    <name evidence="9" type="ORF">BN877_p0607</name>
</gene>
<feature type="transmembrane region" description="Helical" evidence="7">
    <location>
        <begin position="249"/>
        <end position="268"/>
    </location>
</feature>
<feature type="transmembrane region" description="Helical" evidence="7">
    <location>
        <begin position="12"/>
        <end position="40"/>
    </location>
</feature>
<dbReference type="Proteomes" id="UP000016944">
    <property type="component" value="Plasmid IRBL74_p"/>
</dbReference>
<evidence type="ECO:0000256" key="6">
    <source>
        <dbReference type="ARBA" id="ARBA00023136"/>
    </source>
</evidence>
<feature type="transmembrane region" description="Helical" evidence="7">
    <location>
        <begin position="406"/>
        <end position="429"/>
    </location>
</feature>